<dbReference type="InterPro" id="IPR003766">
    <property type="entry name" value="Uronate_isomerase"/>
</dbReference>
<dbReference type="Pfam" id="PF02614">
    <property type="entry name" value="UxaC"/>
    <property type="match status" value="1"/>
</dbReference>
<dbReference type="OrthoDB" id="9766564at2"/>
<dbReference type="GO" id="GO:0042840">
    <property type="term" value="P:D-glucuronate catabolic process"/>
    <property type="evidence" value="ECO:0007669"/>
    <property type="project" value="TreeGrafter"/>
</dbReference>
<sequence length="477" mass="54950">MKKFLDEHFLLTNNTAKRLYHDYAKEMPVIDYHCHLPPAQIAADTTFGTLTQAWLYGDHYKWRAMRTNGVHESYCTGNKTDWEKFEKWAATVPYTLRNPLYHWTHLELQRYFDIHDILGPATASDIYYNASAQLETPAFSTRNLLRKMNVALVCTTDDPADTLEHHQQLRQDGFEIPILPAFRPDQAMNVDDPEKYNAYLSKLEEAAGITIDTYTDLLDALKNRHDFFASQGCSVSDHGIEEIYAEDFLEKDINVIFLKVRSGQRLSLLEARQIKSALLLQLAEMDWEKGWVQQYHLGALRNNNSRMMRVLGPDTGWDSIGDFSQARALAKFLDRLDSQDRLAKTILYNLNPADNELLATMIGNFNDGSVAGKVQFGSAWWFLDQKDGMIKQINALSNMGLLSRFVGMLTDSRSFLSYPRHEYFRRIVCELFGQEVENGELPNDVEWIGKVVKDICYYNAQQYFNWKELAVEAGVSR</sequence>
<accession>A0A979GY84</accession>
<evidence type="ECO:0000256" key="4">
    <source>
        <dbReference type="ARBA" id="ARBA00012546"/>
    </source>
</evidence>
<dbReference type="Proteomes" id="UP000002215">
    <property type="component" value="Chromosome"/>
</dbReference>
<dbReference type="InterPro" id="IPR032466">
    <property type="entry name" value="Metal_Hydrolase"/>
</dbReference>
<organism evidence="8 9">
    <name type="scientific">Chitinophaga pinensis (strain ATCC 43595 / DSM 2588 / LMG 13176 / NBRC 15968 / NCIMB 11800 / UQM 2034)</name>
    <dbReference type="NCBI Taxonomy" id="485918"/>
    <lineage>
        <taxon>Bacteria</taxon>
        <taxon>Pseudomonadati</taxon>
        <taxon>Bacteroidota</taxon>
        <taxon>Chitinophagia</taxon>
        <taxon>Chitinophagales</taxon>
        <taxon>Chitinophagaceae</taxon>
        <taxon>Chitinophaga</taxon>
    </lineage>
</organism>
<reference evidence="9" key="1">
    <citation type="submission" date="2009-08" db="EMBL/GenBank/DDBJ databases">
        <title>The complete genome of Chitinophaga pinensis DSM 2588.</title>
        <authorList>
            <consortium name="US DOE Joint Genome Institute (JGI-PGF)"/>
            <person name="Lucas S."/>
            <person name="Copeland A."/>
            <person name="Lapidus A."/>
            <person name="Glavina del Rio T."/>
            <person name="Dalin E."/>
            <person name="Tice H."/>
            <person name="Bruce D."/>
            <person name="Goodwin L."/>
            <person name="Pitluck S."/>
            <person name="Kyrpides N."/>
            <person name="Mavromatis K."/>
            <person name="Ivanova N."/>
            <person name="Mikhailova N."/>
            <person name="Sims D."/>
            <person name="Meinche L."/>
            <person name="Brettin T."/>
            <person name="Detter J.C."/>
            <person name="Han C."/>
            <person name="Larimer F."/>
            <person name="Land M."/>
            <person name="Hauser L."/>
            <person name="Markowitz V."/>
            <person name="Cheng J.-F."/>
            <person name="Hugenholtz P."/>
            <person name="Woyke T."/>
            <person name="Wu D."/>
            <person name="Spring S."/>
            <person name="Klenk H.-P."/>
            <person name="Eisen J.A."/>
        </authorList>
    </citation>
    <scope>NUCLEOTIDE SEQUENCE [LARGE SCALE GENOMIC DNA]</scope>
    <source>
        <strain evidence="9">ATCC 43595 / DSM 2588 / LMG 13176 / NBRC 15968 / NCIMB 11800 / UQM 2034</strain>
    </source>
</reference>
<evidence type="ECO:0000256" key="5">
    <source>
        <dbReference type="ARBA" id="ARBA00020555"/>
    </source>
</evidence>
<evidence type="ECO:0000256" key="7">
    <source>
        <dbReference type="HAMAP-Rule" id="MF_00675"/>
    </source>
</evidence>
<comment type="pathway">
    <text evidence="2 7">Carbohydrate metabolism; pentose and glucuronate interconversion.</text>
</comment>
<dbReference type="PANTHER" id="PTHR30068">
    <property type="entry name" value="URONATE ISOMERASE"/>
    <property type="match status" value="1"/>
</dbReference>
<comment type="similarity">
    <text evidence="3 7">Belongs to the metallo-dependent hydrolases superfamily. Uronate isomerase family.</text>
</comment>
<evidence type="ECO:0000256" key="1">
    <source>
        <dbReference type="ARBA" id="ARBA00001165"/>
    </source>
</evidence>
<dbReference type="HAMAP" id="MF_00675">
    <property type="entry name" value="UxaC"/>
    <property type="match status" value="1"/>
</dbReference>
<dbReference type="GO" id="GO:0008880">
    <property type="term" value="F:glucuronate isomerase activity"/>
    <property type="evidence" value="ECO:0007669"/>
    <property type="project" value="UniProtKB-UniRule"/>
</dbReference>
<dbReference type="EC" id="5.3.1.12" evidence="4 7"/>
<dbReference type="AlphaFoldDB" id="A0A979GY84"/>
<dbReference type="GO" id="GO:0019698">
    <property type="term" value="P:D-galacturonate catabolic process"/>
    <property type="evidence" value="ECO:0007669"/>
    <property type="project" value="TreeGrafter"/>
</dbReference>
<gene>
    <name evidence="7" type="primary">uxaC</name>
    <name evidence="8" type="ordered locus">Cpin_5502</name>
</gene>
<evidence type="ECO:0000313" key="9">
    <source>
        <dbReference type="Proteomes" id="UP000002215"/>
    </source>
</evidence>
<evidence type="ECO:0000313" key="8">
    <source>
        <dbReference type="EMBL" id="ACU62931.1"/>
    </source>
</evidence>
<evidence type="ECO:0000256" key="2">
    <source>
        <dbReference type="ARBA" id="ARBA00004892"/>
    </source>
</evidence>
<evidence type="ECO:0000256" key="6">
    <source>
        <dbReference type="ARBA" id="ARBA00023235"/>
    </source>
</evidence>
<comment type="catalytic activity">
    <reaction evidence="7">
        <text>aldehydo-D-galacturonate = keto-D-tagaturonate</text>
        <dbReference type="Rhea" id="RHEA:27702"/>
        <dbReference type="ChEBI" id="CHEBI:12952"/>
        <dbReference type="ChEBI" id="CHEBI:17886"/>
    </reaction>
</comment>
<dbReference type="RefSeq" id="WP_012793098.1">
    <property type="nucleotide sequence ID" value="NC_013132.1"/>
</dbReference>
<dbReference type="EMBL" id="CP001699">
    <property type="protein sequence ID" value="ACU62931.1"/>
    <property type="molecule type" value="Genomic_DNA"/>
</dbReference>
<evidence type="ECO:0000256" key="3">
    <source>
        <dbReference type="ARBA" id="ARBA00008397"/>
    </source>
</evidence>
<reference evidence="8 9" key="2">
    <citation type="journal article" date="2010" name="Stand. Genomic Sci.">
        <title>Complete genome sequence of Chitinophaga pinensis type strain (UQM 2034).</title>
        <authorList>
            <person name="Glavina Del Rio T."/>
            <person name="Abt B."/>
            <person name="Spring S."/>
            <person name="Lapidus A."/>
            <person name="Nolan M."/>
            <person name="Tice H."/>
            <person name="Copeland A."/>
            <person name="Cheng J.F."/>
            <person name="Chen F."/>
            <person name="Bruce D."/>
            <person name="Goodwin L."/>
            <person name="Pitluck S."/>
            <person name="Ivanova N."/>
            <person name="Mavromatis K."/>
            <person name="Mikhailova N."/>
            <person name="Pati A."/>
            <person name="Chen A."/>
            <person name="Palaniappan K."/>
            <person name="Land M."/>
            <person name="Hauser L."/>
            <person name="Chang Y.J."/>
            <person name="Jeffries C.D."/>
            <person name="Chain P."/>
            <person name="Saunders E."/>
            <person name="Detter J.C."/>
            <person name="Brettin T."/>
            <person name="Rohde M."/>
            <person name="Goker M."/>
            <person name="Bristow J."/>
            <person name="Eisen J.A."/>
            <person name="Markowitz V."/>
            <person name="Hugenholtz P."/>
            <person name="Kyrpides N.C."/>
            <person name="Klenk H.P."/>
            <person name="Lucas S."/>
        </authorList>
    </citation>
    <scope>NUCLEOTIDE SEQUENCE [LARGE SCALE GENOMIC DNA]</scope>
    <source>
        <strain evidence="9">ATCC 43595 / DSM 2588 / LMG 13176 / NBRC 15968 / NCIMB 11800 / UQM 2034</strain>
    </source>
</reference>
<dbReference type="SUPFAM" id="SSF51556">
    <property type="entry name" value="Metallo-dependent hydrolases"/>
    <property type="match status" value="1"/>
</dbReference>
<dbReference type="KEGG" id="cpi:Cpin_5502"/>
<proteinExistence type="inferred from homology"/>
<dbReference type="Gene3D" id="3.20.20.140">
    <property type="entry name" value="Metal-dependent hydrolases"/>
    <property type="match status" value="1"/>
</dbReference>
<keyword evidence="6 7" id="KW-0413">Isomerase</keyword>
<dbReference type="PANTHER" id="PTHR30068:SF4">
    <property type="entry name" value="URONATE ISOMERASE"/>
    <property type="match status" value="1"/>
</dbReference>
<dbReference type="NCBIfam" id="NF002794">
    <property type="entry name" value="PRK02925.1"/>
    <property type="match status" value="1"/>
</dbReference>
<protein>
    <recommendedName>
        <fullName evidence="5 7">Uronate isomerase</fullName>
        <ecNumber evidence="4 7">5.3.1.12</ecNumber>
    </recommendedName>
    <alternativeName>
        <fullName evidence="7">Glucuronate isomerase</fullName>
    </alternativeName>
    <alternativeName>
        <fullName evidence="7">Uronic isomerase</fullName>
    </alternativeName>
</protein>
<name>A0A979GY84_CHIPD</name>
<comment type="catalytic activity">
    <reaction evidence="1 7">
        <text>D-glucuronate = D-fructuronate</text>
        <dbReference type="Rhea" id="RHEA:13049"/>
        <dbReference type="ChEBI" id="CHEBI:58720"/>
        <dbReference type="ChEBI" id="CHEBI:59863"/>
        <dbReference type="EC" id="5.3.1.12"/>
    </reaction>
</comment>
<dbReference type="Gene3D" id="1.10.2020.10">
    <property type="entry name" value="uronate isomerase, domain 2, chain A"/>
    <property type="match status" value="1"/>
</dbReference>